<organism evidence="2">
    <name type="scientific">freshwater metagenome</name>
    <dbReference type="NCBI Taxonomy" id="449393"/>
    <lineage>
        <taxon>unclassified sequences</taxon>
        <taxon>metagenomes</taxon>
        <taxon>ecological metagenomes</taxon>
    </lineage>
</organism>
<keyword evidence="1" id="KW-0812">Transmembrane</keyword>
<feature type="transmembrane region" description="Helical" evidence="1">
    <location>
        <begin position="12"/>
        <end position="36"/>
    </location>
</feature>
<proteinExistence type="predicted"/>
<evidence type="ECO:0000313" key="2">
    <source>
        <dbReference type="EMBL" id="CAB4550051.1"/>
    </source>
</evidence>
<accession>A0A6J6CF49</accession>
<gene>
    <name evidence="2" type="ORF">UFOPK1503_00976</name>
</gene>
<keyword evidence="1" id="KW-1133">Transmembrane helix</keyword>
<dbReference type="EMBL" id="CAEZST010000018">
    <property type="protein sequence ID" value="CAB4550051.1"/>
    <property type="molecule type" value="Genomic_DNA"/>
</dbReference>
<feature type="transmembrane region" description="Helical" evidence="1">
    <location>
        <begin position="74"/>
        <end position="91"/>
    </location>
</feature>
<dbReference type="InterPro" id="IPR025327">
    <property type="entry name" value="DUF4233"/>
</dbReference>
<dbReference type="AlphaFoldDB" id="A0A6J6CF49"/>
<reference evidence="2" key="1">
    <citation type="submission" date="2020-05" db="EMBL/GenBank/DDBJ databases">
        <authorList>
            <person name="Chiriac C."/>
            <person name="Salcher M."/>
            <person name="Ghai R."/>
            <person name="Kavagutti S V."/>
        </authorList>
    </citation>
    <scope>NUCLEOTIDE SEQUENCE</scope>
</reference>
<keyword evidence="1" id="KW-0472">Membrane</keyword>
<feature type="transmembrane region" description="Helical" evidence="1">
    <location>
        <begin position="97"/>
        <end position="114"/>
    </location>
</feature>
<feature type="transmembrane region" description="Helical" evidence="1">
    <location>
        <begin position="48"/>
        <end position="67"/>
    </location>
</feature>
<sequence>MTMKNKSTKRLLASIVLSFQSIVIFFATLTAFGLKMADQASTLPPIELIWGIGLSLALLAIITPALLRKPVGYWIGWIIQAALLVSGFWLWGMFVIGSILVGLWIWGLVAGATIDKARENYNKLMGEQSERDPSSY</sequence>
<name>A0A6J6CF49_9ZZZZ</name>
<protein>
    <submittedName>
        <fullName evidence="2">Unannotated protein</fullName>
    </submittedName>
</protein>
<dbReference type="Pfam" id="PF14017">
    <property type="entry name" value="DUF4233"/>
    <property type="match status" value="1"/>
</dbReference>
<evidence type="ECO:0000256" key="1">
    <source>
        <dbReference type="SAM" id="Phobius"/>
    </source>
</evidence>